<dbReference type="InterPro" id="IPR004104">
    <property type="entry name" value="Gfo/Idh/MocA-like_OxRdtase_C"/>
</dbReference>
<evidence type="ECO:0000313" key="4">
    <source>
        <dbReference type="EMBL" id="RKN84202.1"/>
    </source>
</evidence>
<dbReference type="AlphaFoldDB" id="A0A3B0CFK3"/>
<proteinExistence type="inferred from homology"/>
<comment type="similarity">
    <text evidence="1">Belongs to the Gfo/Idh/MocA family.</text>
</comment>
<dbReference type="Proteomes" id="UP000282311">
    <property type="component" value="Unassembled WGS sequence"/>
</dbReference>
<evidence type="ECO:0000313" key="5">
    <source>
        <dbReference type="Proteomes" id="UP000282311"/>
    </source>
</evidence>
<dbReference type="EMBL" id="RBAH01000009">
    <property type="protein sequence ID" value="RKN84202.1"/>
    <property type="molecule type" value="Genomic_DNA"/>
</dbReference>
<sequence>MSSSNVRVGIIGQGRSGREIHAETLKKIGDKFTIVAVSDAMEERREKAIRDYGCEAYSDYRDMMKRTDLDLIVNATPSHLHVPVSLELLEAGFHVLCEKPLARTTEEVDQLVAAAKKAGKVIAIFQQYRYFPVIQEINKVLQSGVLGRIVQISISASSFARRWDWQTLKAKNGGSLMNTGVHFVDLSLQWLAAETTPNVMCRMDSANSFGDAEDFCKLLLNSPGKPLVDIEISSCNAYPGPTYQIQGKNGGLKATNAGIEWRYFKPEEAPHRELITEPLSNADGKPVYCREELTWHTGSWKSGEGEAYPAPAIAFYHMLHDTLTEGKPLTVTPDHVRQQIEILEEAFRQNPLFAPEEQSASN</sequence>
<evidence type="ECO:0000259" key="2">
    <source>
        <dbReference type="Pfam" id="PF01408"/>
    </source>
</evidence>
<protein>
    <submittedName>
        <fullName evidence="4">Gfo/Idh/MocA family oxidoreductase</fullName>
    </submittedName>
</protein>
<organism evidence="4 5">
    <name type="scientific">Paenibacillus ginsengarvi</name>
    <dbReference type="NCBI Taxonomy" id="400777"/>
    <lineage>
        <taxon>Bacteria</taxon>
        <taxon>Bacillati</taxon>
        <taxon>Bacillota</taxon>
        <taxon>Bacilli</taxon>
        <taxon>Bacillales</taxon>
        <taxon>Paenibacillaceae</taxon>
        <taxon>Paenibacillus</taxon>
    </lineage>
</organism>
<evidence type="ECO:0000259" key="3">
    <source>
        <dbReference type="Pfam" id="PF02894"/>
    </source>
</evidence>
<dbReference type="SUPFAM" id="SSF51735">
    <property type="entry name" value="NAD(P)-binding Rossmann-fold domains"/>
    <property type="match status" value="1"/>
</dbReference>
<dbReference type="Gene3D" id="3.40.50.720">
    <property type="entry name" value="NAD(P)-binding Rossmann-like Domain"/>
    <property type="match status" value="1"/>
</dbReference>
<feature type="domain" description="Gfo/Idh/MocA-like oxidoreductase N-terminal" evidence="2">
    <location>
        <begin position="6"/>
        <end position="123"/>
    </location>
</feature>
<comment type="caution">
    <text evidence="4">The sequence shown here is derived from an EMBL/GenBank/DDBJ whole genome shotgun (WGS) entry which is preliminary data.</text>
</comment>
<dbReference type="PANTHER" id="PTHR43708">
    <property type="entry name" value="CONSERVED EXPRESSED OXIDOREDUCTASE (EUROFUNG)"/>
    <property type="match status" value="1"/>
</dbReference>
<dbReference type="Pfam" id="PF02894">
    <property type="entry name" value="GFO_IDH_MocA_C"/>
    <property type="match status" value="1"/>
</dbReference>
<accession>A0A3B0CFK3</accession>
<dbReference type="InterPro" id="IPR000683">
    <property type="entry name" value="Gfo/Idh/MocA-like_OxRdtase_N"/>
</dbReference>
<keyword evidence="5" id="KW-1185">Reference proteome</keyword>
<dbReference type="OrthoDB" id="9815825at2"/>
<dbReference type="GO" id="GO:0000166">
    <property type="term" value="F:nucleotide binding"/>
    <property type="evidence" value="ECO:0007669"/>
    <property type="project" value="InterPro"/>
</dbReference>
<gene>
    <name evidence="4" type="ORF">D7M11_14440</name>
</gene>
<dbReference type="Gene3D" id="3.30.360.10">
    <property type="entry name" value="Dihydrodipicolinate Reductase, domain 2"/>
    <property type="match status" value="1"/>
</dbReference>
<dbReference type="SUPFAM" id="SSF55347">
    <property type="entry name" value="Glyceraldehyde-3-phosphate dehydrogenase-like, C-terminal domain"/>
    <property type="match status" value="1"/>
</dbReference>
<dbReference type="InterPro" id="IPR036291">
    <property type="entry name" value="NAD(P)-bd_dom_sf"/>
</dbReference>
<dbReference type="Pfam" id="PF01408">
    <property type="entry name" value="GFO_IDH_MocA"/>
    <property type="match status" value="1"/>
</dbReference>
<name>A0A3B0CFK3_9BACL</name>
<reference evidence="4 5" key="1">
    <citation type="journal article" date="2007" name="Int. J. Syst. Evol. Microbiol.">
        <title>Paenibacillus ginsengarvi sp. nov., isolated from soil from ginseng cultivation.</title>
        <authorList>
            <person name="Yoon M.H."/>
            <person name="Ten L.N."/>
            <person name="Im W.T."/>
        </authorList>
    </citation>
    <scope>NUCLEOTIDE SEQUENCE [LARGE SCALE GENOMIC DNA]</scope>
    <source>
        <strain evidence="4 5">KCTC 13059</strain>
    </source>
</reference>
<dbReference type="InterPro" id="IPR051317">
    <property type="entry name" value="Gfo/Idh/MocA_oxidoreduct"/>
</dbReference>
<evidence type="ECO:0000256" key="1">
    <source>
        <dbReference type="ARBA" id="ARBA00010928"/>
    </source>
</evidence>
<dbReference type="RefSeq" id="WP_120747937.1">
    <property type="nucleotide sequence ID" value="NZ_RBAH01000009.1"/>
</dbReference>
<feature type="domain" description="Gfo/Idh/MocA-like oxidoreductase C-terminal" evidence="3">
    <location>
        <begin position="140"/>
        <end position="348"/>
    </location>
</feature>
<dbReference type="PANTHER" id="PTHR43708:SF8">
    <property type="entry name" value="OXIDOREDUCTASE"/>
    <property type="match status" value="1"/>
</dbReference>